<dbReference type="KEGG" id="scy:SCATT_34310"/>
<feature type="region of interest" description="Disordered" evidence="6">
    <location>
        <begin position="1"/>
        <end position="40"/>
    </location>
</feature>
<dbReference type="EMBL" id="CP003219">
    <property type="protein sequence ID" value="AEW95802.1"/>
    <property type="molecule type" value="Genomic_DNA"/>
</dbReference>
<evidence type="ECO:0000256" key="5">
    <source>
        <dbReference type="ARBA" id="ARBA00023136"/>
    </source>
</evidence>
<gene>
    <name evidence="9" type="ordered locus">SCATT_34310</name>
</gene>
<evidence type="ECO:0000313" key="10">
    <source>
        <dbReference type="Proteomes" id="UP000007842"/>
    </source>
</evidence>
<dbReference type="InterPro" id="IPR007816">
    <property type="entry name" value="ResB-like_domain"/>
</dbReference>
<feature type="compositionally biased region" description="Basic and acidic residues" evidence="6">
    <location>
        <begin position="573"/>
        <end position="584"/>
    </location>
</feature>
<sequence length="584" mass="62743">MRSTGTGGGASQVTEAADASAESAAEAISTAPREEEPGAGEVTMPKLGVIGWVRWMWRQLTSMRVALILLFLLSLAAIPGSLVPQESSDPVKVNDFLAKHTTLGPIYDKLGLFHVYGSVWFSAIYILLFVSLAGCIVPRSWQFVGQLRSAPPRAPRKLDRMPAYATWTTEADPDEVLQAARKALRGRRYRVAPENGDSVAAERGYLREAGNLLFHIALFGLLIAFAVGTLWKSDGNKLVVQGGGFTDNLTQFDDFRHGALFDPGDLAPFGFKLDAFHATYAPSGPNRGTPRTFRADVTYSGADGVPHRTSVRVNEPLEIEGNKVYVTGHGYAPVVTVRDGRGDVAYKGPVPFLTMGDGGITSQGVIKVPDAFGKDGRKDQLGFSGLFTPTFALDAKNGPHSSFPALDFPVLVLTAYHGDLGMDAGLPQNVYQLDTAGKRLTQFKQANGEPLRQFLRPGDTMALPGGAGSLTFDRIDQWANFEIVHQPGNGLALASAVCMLAGLAGSLFIQRRRVWVRARQDDDGRTVVELAGLGRSESPKLGEELAVLVDRVHAAAPTAPEPPPPPAGPEEPLPTKDRSDKEHA</sequence>
<evidence type="ECO:0000256" key="1">
    <source>
        <dbReference type="ARBA" id="ARBA00004141"/>
    </source>
</evidence>
<dbReference type="GO" id="GO:0016020">
    <property type="term" value="C:membrane"/>
    <property type="evidence" value="ECO:0007669"/>
    <property type="project" value="UniProtKB-SubCell"/>
</dbReference>
<dbReference type="InterPro" id="IPR023494">
    <property type="entry name" value="Cyt_c_bgen_Ccs1/CcsB/ResB"/>
</dbReference>
<organism evidence="9 10">
    <name type="scientific">Streptantibioticus cattleyicolor (strain ATCC 35852 / DSM 46488 / JCM 4925 / NBRC 14057 / NRRL 8057)</name>
    <name type="common">Streptomyces cattleya</name>
    <dbReference type="NCBI Taxonomy" id="1003195"/>
    <lineage>
        <taxon>Bacteria</taxon>
        <taxon>Bacillati</taxon>
        <taxon>Actinomycetota</taxon>
        <taxon>Actinomycetes</taxon>
        <taxon>Kitasatosporales</taxon>
        <taxon>Streptomycetaceae</taxon>
        <taxon>Streptantibioticus</taxon>
    </lineage>
</organism>
<dbReference type="OrthoDB" id="3949537at2"/>
<feature type="transmembrane region" description="Helical" evidence="7">
    <location>
        <begin position="490"/>
        <end position="509"/>
    </location>
</feature>
<evidence type="ECO:0000256" key="6">
    <source>
        <dbReference type="SAM" id="MobiDB-lite"/>
    </source>
</evidence>
<accession>F8JWL5</accession>
<keyword evidence="4 7" id="KW-1133">Transmembrane helix</keyword>
<dbReference type="GO" id="GO:0017004">
    <property type="term" value="P:cytochrome complex assembly"/>
    <property type="evidence" value="ECO:0007669"/>
    <property type="project" value="UniProtKB-KW"/>
</dbReference>
<protein>
    <submittedName>
        <fullName evidence="9">Putative cytochrome c biogenesis membrane protein</fullName>
    </submittedName>
</protein>
<evidence type="ECO:0000256" key="7">
    <source>
        <dbReference type="SAM" id="Phobius"/>
    </source>
</evidence>
<feature type="transmembrane region" description="Helical" evidence="7">
    <location>
        <begin position="65"/>
        <end position="83"/>
    </location>
</feature>
<feature type="transmembrane region" description="Helical" evidence="7">
    <location>
        <begin position="212"/>
        <end position="231"/>
    </location>
</feature>
<proteinExistence type="predicted"/>
<feature type="compositionally biased region" description="Pro residues" evidence="6">
    <location>
        <begin position="559"/>
        <end position="572"/>
    </location>
</feature>
<feature type="transmembrane region" description="Helical" evidence="7">
    <location>
        <begin position="119"/>
        <end position="138"/>
    </location>
</feature>
<evidence type="ECO:0000256" key="4">
    <source>
        <dbReference type="ARBA" id="ARBA00022989"/>
    </source>
</evidence>
<dbReference type="Proteomes" id="UP000007842">
    <property type="component" value="Chromosome"/>
</dbReference>
<keyword evidence="2 7" id="KW-0812">Transmembrane</keyword>
<name>F8JWL5_STREN</name>
<comment type="subcellular location">
    <subcellularLocation>
        <location evidence="1">Membrane</location>
        <topology evidence="1">Multi-pass membrane protein</topology>
    </subcellularLocation>
</comment>
<dbReference type="KEGG" id="sct:SCAT_3445"/>
<feature type="region of interest" description="Disordered" evidence="6">
    <location>
        <begin position="551"/>
        <end position="584"/>
    </location>
</feature>
<dbReference type="AlphaFoldDB" id="F8JWL5"/>
<keyword evidence="10" id="KW-1185">Reference proteome</keyword>
<reference evidence="10" key="1">
    <citation type="submission" date="2011-12" db="EMBL/GenBank/DDBJ databases">
        <title>Complete genome sequence of Streptomyces cattleya strain DSM 46488.</title>
        <authorList>
            <person name="Ou H.-Y."/>
            <person name="Li P."/>
            <person name="Zhao C."/>
            <person name="O'Hagan D."/>
            <person name="Deng Z."/>
        </authorList>
    </citation>
    <scope>NUCLEOTIDE SEQUENCE [LARGE SCALE GENOMIC DNA]</scope>
    <source>
        <strain evidence="10">ATCC 35852 / DSM 46488 / JCM 4925 / NBRC 14057 / NRRL 8057</strain>
    </source>
</reference>
<dbReference type="PATRIC" id="fig|1003195.11.peg.4911"/>
<dbReference type="STRING" id="1003195.SCATT_34310"/>
<dbReference type="RefSeq" id="WP_014144166.1">
    <property type="nucleotide sequence ID" value="NC_016111.1"/>
</dbReference>
<accession>G8WSG8</accession>
<evidence type="ECO:0000256" key="2">
    <source>
        <dbReference type="ARBA" id="ARBA00022692"/>
    </source>
</evidence>
<evidence type="ECO:0000256" key="3">
    <source>
        <dbReference type="ARBA" id="ARBA00022748"/>
    </source>
</evidence>
<feature type="compositionally biased region" description="Gly residues" evidence="6">
    <location>
        <begin position="1"/>
        <end position="10"/>
    </location>
</feature>
<evidence type="ECO:0000313" key="9">
    <source>
        <dbReference type="EMBL" id="AEW95802.1"/>
    </source>
</evidence>
<keyword evidence="3" id="KW-0201">Cytochrome c-type biogenesis</keyword>
<keyword evidence="5 7" id="KW-0472">Membrane</keyword>
<evidence type="ECO:0000259" key="8">
    <source>
        <dbReference type="Pfam" id="PF05140"/>
    </source>
</evidence>
<dbReference type="Pfam" id="PF05140">
    <property type="entry name" value="ResB"/>
    <property type="match status" value="1"/>
</dbReference>
<feature type="domain" description="ResB-like" evidence="8">
    <location>
        <begin position="63"/>
        <end position="545"/>
    </location>
</feature>
<feature type="compositionally biased region" description="Low complexity" evidence="6">
    <location>
        <begin position="15"/>
        <end position="31"/>
    </location>
</feature>
<dbReference type="HOGENOM" id="CLU_023092_0_0_11"/>
<dbReference type="PANTHER" id="PTHR31566">
    <property type="entry name" value="CYTOCHROME C BIOGENESIS PROTEIN CCS1, CHLOROPLASTIC"/>
    <property type="match status" value="1"/>
</dbReference>
<dbReference type="PANTHER" id="PTHR31566:SF0">
    <property type="entry name" value="CYTOCHROME C BIOGENESIS PROTEIN CCS1, CHLOROPLASTIC"/>
    <property type="match status" value="1"/>
</dbReference>
<dbReference type="eggNOG" id="COG1333">
    <property type="taxonomic scope" value="Bacteria"/>
</dbReference>